<comment type="caution">
    <text evidence="1">The sequence shown here is derived from an EMBL/GenBank/DDBJ whole genome shotgun (WGS) entry which is preliminary data.</text>
</comment>
<evidence type="ECO:0000313" key="2">
    <source>
        <dbReference type="Proteomes" id="UP001165064"/>
    </source>
</evidence>
<accession>A0ACB5U4D8</accession>
<sequence length="104" mass="11513">MTPTIEINSEFTALGRVPSSKLDNSWNPNTNNSGRLDKSFSREVVDDDDVREGLEFEFECGREYELRTESSWVVSSSPNGGVLPQLNVKRNKESSGSVNGVVIC</sequence>
<proteinExistence type="predicted"/>
<organism evidence="1 2">
    <name type="scientific">Ambrosiozyma monospora</name>
    <name type="common">Yeast</name>
    <name type="synonym">Endomycopsis monosporus</name>
    <dbReference type="NCBI Taxonomy" id="43982"/>
    <lineage>
        <taxon>Eukaryota</taxon>
        <taxon>Fungi</taxon>
        <taxon>Dikarya</taxon>
        <taxon>Ascomycota</taxon>
        <taxon>Saccharomycotina</taxon>
        <taxon>Pichiomycetes</taxon>
        <taxon>Pichiales</taxon>
        <taxon>Pichiaceae</taxon>
        <taxon>Ambrosiozyma</taxon>
    </lineage>
</organism>
<evidence type="ECO:0000313" key="1">
    <source>
        <dbReference type="EMBL" id="GMF01485.1"/>
    </source>
</evidence>
<gene>
    <name evidence="1" type="ORF">Amon02_001126900</name>
</gene>
<keyword evidence="2" id="KW-1185">Reference proteome</keyword>
<reference evidence="1" key="1">
    <citation type="submission" date="2023-04" db="EMBL/GenBank/DDBJ databases">
        <title>Ambrosiozyma monospora NBRC 10751.</title>
        <authorList>
            <person name="Ichikawa N."/>
            <person name="Sato H."/>
            <person name="Tonouchi N."/>
        </authorList>
    </citation>
    <scope>NUCLEOTIDE SEQUENCE</scope>
    <source>
        <strain evidence="1">NBRC 10751</strain>
    </source>
</reference>
<protein>
    <submittedName>
        <fullName evidence="1">Unnamed protein product</fullName>
    </submittedName>
</protein>
<dbReference type="EMBL" id="BSXS01011906">
    <property type="protein sequence ID" value="GMF01485.1"/>
    <property type="molecule type" value="Genomic_DNA"/>
</dbReference>
<name>A0ACB5U4D8_AMBMO</name>
<dbReference type="Proteomes" id="UP001165064">
    <property type="component" value="Unassembled WGS sequence"/>
</dbReference>